<dbReference type="SUPFAM" id="SSF51161">
    <property type="entry name" value="Trimeric LpxA-like enzymes"/>
    <property type="match status" value="1"/>
</dbReference>
<dbReference type="STRING" id="1796616.A4V09_19345"/>
<reference evidence="1" key="1">
    <citation type="submission" date="2017-04" db="EMBL/GenBank/DDBJ databases">
        <title>Complete Genome Sequences of Twelve Strains of a Stable Defined Moderately Diverse Mouse Microbiota 2 (sDMDMm2).</title>
        <authorList>
            <person name="Uchimura Y."/>
            <person name="Wyss M."/>
            <person name="Brugiroux S."/>
            <person name="Limenitakis J.P."/>
            <person name="Stecher B."/>
            <person name="McCoy K.D."/>
            <person name="Macpherson A.J."/>
        </authorList>
    </citation>
    <scope>NUCLEOTIDE SEQUENCE</scope>
    <source>
        <strain evidence="1">YL58</strain>
    </source>
</reference>
<dbReference type="Gene3D" id="2.160.10.10">
    <property type="entry name" value="Hexapeptide repeat proteins"/>
    <property type="match status" value="1"/>
</dbReference>
<evidence type="ECO:0008006" key="3">
    <source>
        <dbReference type="Google" id="ProtNLM"/>
    </source>
</evidence>
<dbReference type="KEGG" id="byl:A4V09_19345"/>
<keyword evidence="2" id="KW-1185">Reference proteome</keyword>
<sequence>MKKWLYFIVEHYSIVMRIYLCIFNKFDVKNKGNIRIEGRNIRKNHVVVHGNSIIIIGKACSIQNNTIQIEGHNNKVILGEGAELYGQGKRSIFVKGDNNKIVIGNCSKIEDGNIFILGNNNQIHIESKFSGVAVEFHIEEDNNKLLIDKDTSMHGRDNRNIHIALDEGTTVHIGEDCMFSNDIQIRTSDSHSIINTEKERINPAKNIKVGNHCWLGLGCMLMKGTELADSTVVAAGAVCTKKYEHGNVVLAGNPAKVVKEKIDWDRKLL</sequence>
<dbReference type="InterPro" id="IPR011004">
    <property type="entry name" value="Trimer_LpxA-like_sf"/>
</dbReference>
<gene>
    <name evidence="1" type="ORF">A4V09_19345</name>
</gene>
<organism evidence="1 2">
    <name type="scientific">Blautia pseudococcoides</name>
    <dbReference type="NCBI Taxonomy" id="1796616"/>
    <lineage>
        <taxon>Bacteria</taxon>
        <taxon>Bacillati</taxon>
        <taxon>Bacillota</taxon>
        <taxon>Clostridia</taxon>
        <taxon>Lachnospirales</taxon>
        <taxon>Lachnospiraceae</taxon>
        <taxon>Blautia</taxon>
    </lineage>
</organism>
<dbReference type="PANTHER" id="PTHR23416:SF78">
    <property type="entry name" value="LIPOPOLYSACCHARIDE BIOSYNTHESIS O-ACETYL TRANSFERASE WBBJ-RELATED"/>
    <property type="match status" value="1"/>
</dbReference>
<dbReference type="EMBL" id="CP015405">
    <property type="protein sequence ID" value="ANU77710.1"/>
    <property type="molecule type" value="Genomic_DNA"/>
</dbReference>
<dbReference type="RefSeq" id="WP_065543815.1">
    <property type="nucleotide sequence ID" value="NZ_CP015405.2"/>
</dbReference>
<evidence type="ECO:0000313" key="1">
    <source>
        <dbReference type="EMBL" id="ANU77710.1"/>
    </source>
</evidence>
<dbReference type="AlphaFoldDB" id="A0A1C7IDF0"/>
<dbReference type="PANTHER" id="PTHR23416">
    <property type="entry name" value="SIALIC ACID SYNTHASE-RELATED"/>
    <property type="match status" value="1"/>
</dbReference>
<name>A0A1C7IDF0_9FIRM</name>
<protein>
    <recommendedName>
        <fullName evidence="3">Acetyltransferase-like isoleucine patch superfamily enzyme</fullName>
    </recommendedName>
</protein>
<proteinExistence type="predicted"/>
<accession>A0A1C7IDF0</accession>
<dbReference type="InterPro" id="IPR051159">
    <property type="entry name" value="Hexapeptide_acetyltransf"/>
</dbReference>
<evidence type="ECO:0000313" key="2">
    <source>
        <dbReference type="Proteomes" id="UP000092574"/>
    </source>
</evidence>
<dbReference type="Proteomes" id="UP000092574">
    <property type="component" value="Chromosome"/>
</dbReference>
<dbReference type="OrthoDB" id="9801697at2"/>